<proteinExistence type="predicted"/>
<dbReference type="AlphaFoldDB" id="A0A2P2R0F0"/>
<name>A0A2P2R0F0_RHIMU</name>
<protein>
    <submittedName>
        <fullName evidence="1">Uncharacterized protein</fullName>
    </submittedName>
</protein>
<reference evidence="1" key="1">
    <citation type="submission" date="2018-02" db="EMBL/GenBank/DDBJ databases">
        <title>Rhizophora mucronata_Transcriptome.</title>
        <authorList>
            <person name="Meera S.P."/>
            <person name="Sreeshan A."/>
            <person name="Augustine A."/>
        </authorList>
    </citation>
    <scope>NUCLEOTIDE SEQUENCE</scope>
    <source>
        <tissue evidence="1">Leaf</tissue>
    </source>
</reference>
<accession>A0A2P2R0F0</accession>
<evidence type="ECO:0000313" key="1">
    <source>
        <dbReference type="EMBL" id="MBX72718.1"/>
    </source>
</evidence>
<dbReference type="EMBL" id="GGEC01092234">
    <property type="protein sequence ID" value="MBX72718.1"/>
    <property type="molecule type" value="Transcribed_RNA"/>
</dbReference>
<organism evidence="1">
    <name type="scientific">Rhizophora mucronata</name>
    <name type="common">Asiatic mangrove</name>
    <dbReference type="NCBI Taxonomy" id="61149"/>
    <lineage>
        <taxon>Eukaryota</taxon>
        <taxon>Viridiplantae</taxon>
        <taxon>Streptophyta</taxon>
        <taxon>Embryophyta</taxon>
        <taxon>Tracheophyta</taxon>
        <taxon>Spermatophyta</taxon>
        <taxon>Magnoliopsida</taxon>
        <taxon>eudicotyledons</taxon>
        <taxon>Gunneridae</taxon>
        <taxon>Pentapetalae</taxon>
        <taxon>rosids</taxon>
        <taxon>fabids</taxon>
        <taxon>Malpighiales</taxon>
        <taxon>Rhizophoraceae</taxon>
        <taxon>Rhizophora</taxon>
    </lineage>
</organism>
<sequence length="48" mass="5049">MSSPLFHSGTKVSISPSIMSDIFITSWSLMSRSTTISVATLSAVSVSI</sequence>